<feature type="domain" description="Helicase ATP-binding" evidence="13">
    <location>
        <begin position="279"/>
        <end position="421"/>
    </location>
</feature>
<evidence type="ECO:0000313" key="17">
    <source>
        <dbReference type="Proteomes" id="UP001438707"/>
    </source>
</evidence>
<evidence type="ECO:0000259" key="13">
    <source>
        <dbReference type="PROSITE" id="PS51192"/>
    </source>
</evidence>
<dbReference type="PANTHER" id="PTHR47959">
    <property type="entry name" value="ATP-DEPENDENT RNA HELICASE RHLE-RELATED"/>
    <property type="match status" value="1"/>
</dbReference>
<evidence type="ECO:0000256" key="10">
    <source>
        <dbReference type="RuleBase" id="RU000492"/>
    </source>
</evidence>
<evidence type="ECO:0000256" key="9">
    <source>
        <dbReference type="PROSITE-ProRule" id="PRU00552"/>
    </source>
</evidence>
<organism evidence="16 17">
    <name type="scientific">Apatococcus lobatus</name>
    <dbReference type="NCBI Taxonomy" id="904363"/>
    <lineage>
        <taxon>Eukaryota</taxon>
        <taxon>Viridiplantae</taxon>
        <taxon>Chlorophyta</taxon>
        <taxon>core chlorophytes</taxon>
        <taxon>Trebouxiophyceae</taxon>
        <taxon>Chlorellales</taxon>
        <taxon>Chlorellaceae</taxon>
        <taxon>Apatococcus</taxon>
    </lineage>
</organism>
<dbReference type="Proteomes" id="UP001438707">
    <property type="component" value="Unassembled WGS sequence"/>
</dbReference>
<evidence type="ECO:0000256" key="2">
    <source>
        <dbReference type="ARBA" id="ARBA00022722"/>
    </source>
</evidence>
<dbReference type="InterPro" id="IPR011545">
    <property type="entry name" value="DEAD/DEAH_box_helicase_dom"/>
</dbReference>
<dbReference type="GO" id="GO:0003724">
    <property type="term" value="F:RNA helicase activity"/>
    <property type="evidence" value="ECO:0007669"/>
    <property type="project" value="InterPro"/>
</dbReference>
<dbReference type="PANTHER" id="PTHR47959:SF13">
    <property type="entry name" value="ATP-DEPENDENT RNA HELICASE RHLE"/>
    <property type="match status" value="1"/>
</dbReference>
<proteinExistence type="inferred from homology"/>
<dbReference type="SMART" id="SM00449">
    <property type="entry name" value="SPRY"/>
    <property type="match status" value="1"/>
</dbReference>
<dbReference type="CDD" id="cd12873">
    <property type="entry name" value="SPRY_DDX1"/>
    <property type="match status" value="1"/>
</dbReference>
<evidence type="ECO:0000256" key="3">
    <source>
        <dbReference type="ARBA" id="ARBA00022741"/>
    </source>
</evidence>
<dbReference type="PROSITE" id="PS00039">
    <property type="entry name" value="DEAD_ATP_HELICASE"/>
    <property type="match status" value="1"/>
</dbReference>
<feature type="domain" description="Helicase C-terminal" evidence="14">
    <location>
        <begin position="488"/>
        <end position="662"/>
    </location>
</feature>
<dbReference type="GO" id="GO:0005524">
    <property type="term" value="F:ATP binding"/>
    <property type="evidence" value="ECO:0007669"/>
    <property type="project" value="UniProtKB-KW"/>
</dbReference>
<evidence type="ECO:0000256" key="11">
    <source>
        <dbReference type="SAM" id="MobiDB-lite"/>
    </source>
</evidence>
<dbReference type="PROSITE" id="PS51194">
    <property type="entry name" value="HELICASE_CTER"/>
    <property type="match status" value="1"/>
</dbReference>
<dbReference type="InterPro" id="IPR013320">
    <property type="entry name" value="ConA-like_dom_sf"/>
</dbReference>
<dbReference type="SUPFAM" id="SSF52540">
    <property type="entry name" value="P-loop containing nucleoside triphosphate hydrolases"/>
    <property type="match status" value="2"/>
</dbReference>
<evidence type="ECO:0000259" key="15">
    <source>
        <dbReference type="PROSITE" id="PS51195"/>
    </source>
</evidence>
<dbReference type="InterPro" id="IPR000629">
    <property type="entry name" value="RNA-helicase_DEAD-box_CS"/>
</dbReference>
<evidence type="ECO:0000313" key="16">
    <source>
        <dbReference type="EMBL" id="KAK9821852.1"/>
    </source>
</evidence>
<feature type="region of interest" description="Disordered" evidence="11">
    <location>
        <begin position="693"/>
        <end position="712"/>
    </location>
</feature>
<feature type="region of interest" description="Disordered" evidence="11">
    <location>
        <begin position="259"/>
        <end position="279"/>
    </location>
</feature>
<evidence type="ECO:0000256" key="1">
    <source>
        <dbReference type="ARBA" id="ARBA00008765"/>
    </source>
</evidence>
<comment type="caution">
    <text evidence="16">The sequence shown here is derived from an EMBL/GenBank/DDBJ whole genome shotgun (WGS) entry which is preliminary data.</text>
</comment>
<gene>
    <name evidence="16" type="ORF">WJX74_005196</name>
</gene>
<evidence type="ECO:0000256" key="7">
    <source>
        <dbReference type="ARBA" id="ARBA00022840"/>
    </source>
</evidence>
<feature type="domain" description="DEAD-box RNA helicase Q" evidence="15">
    <location>
        <begin position="2"/>
        <end position="30"/>
    </location>
</feature>
<evidence type="ECO:0000256" key="5">
    <source>
        <dbReference type="ARBA" id="ARBA00022806"/>
    </source>
</evidence>
<feature type="compositionally biased region" description="Low complexity" evidence="11">
    <location>
        <begin position="262"/>
        <end position="276"/>
    </location>
</feature>
<keyword evidence="2" id="KW-0540">Nuclease</keyword>
<feature type="compositionally biased region" description="Low complexity" evidence="11">
    <location>
        <begin position="698"/>
        <end position="709"/>
    </location>
</feature>
<comment type="similarity">
    <text evidence="1">Belongs to the DEAD box helicase family. DDX1 subfamily.</text>
</comment>
<dbReference type="GO" id="GO:0005829">
    <property type="term" value="C:cytosol"/>
    <property type="evidence" value="ECO:0007669"/>
    <property type="project" value="TreeGrafter"/>
</dbReference>
<dbReference type="InterPro" id="IPR027417">
    <property type="entry name" value="P-loop_NTPase"/>
</dbReference>
<dbReference type="InterPro" id="IPR014014">
    <property type="entry name" value="RNA_helicase_DEAD_Q_motif"/>
</dbReference>
<sequence>MAAFAEIGLMPELVQAVEELGWLLPTPVQQEAMPLILTGGDVMAAAETGSGKTGAFALPILQIVHETLRARQTGGSDARAGNEQEAVRCALSMDDRDPLLAITPDGYKCQSRDQRNWNGCRATVGVFAGKVYFEVSVADEGLCRVGWATRAARLELGTDSQGFGFGGTGKKSHDKAFDDYGQSYGLHDTIGCLLDCNQGSISFTKNGQDLGMAFKVPQKLQGAALYPTFCLKNAELQVNFGDQPMKHCPAGYTPLSRAPKEATAAGASTPADAGDSTARRPTAIILEPAKDLAEQTNDFVGAFAKFMTNPQLRNELFIGGPPKPQHRALAEGVDIVTGTPGRVIDLVESGKLSTDAVRFFVLDEADRLLDTGNFDTIMKLFGRFPKAGSGETRLQVLMFSATLHSPEVKSTAEKICQNPVLVDLKGKEAVPESVDHVIVSLDPREDKSWLQSNPAVPTDNAHALDKTGPNLTTNENWSEGIKRLKPRVLIRLIDTHKMDQALIFCRTNFDCDNLEKFFNSLAGGRAFRGRKDTGPEAQYSCCVLGGARSMDERRENLQAFKEGYVRFLICTDVAARGIDISGLPYVINMTLPDRSEDYIHRVGRVGRQDKLGLAISLVSAVEEKVWYCTKQGYKPWFKPDASNTKTHEEGGHCIWYNEQALLKDVEARLHRPVPAVAPDLALPPEIAAKIQQGGGSSAYGQAADDSSAQEARKHVEQLAPAVKLLASLETQAQLSFFNLKRKWGQASGVQLHSDVEMKL</sequence>
<dbReference type="InterPro" id="IPR001870">
    <property type="entry name" value="B30.2/SPRY"/>
</dbReference>
<feature type="region of interest" description="Disordered" evidence="11">
    <location>
        <begin position="448"/>
        <end position="477"/>
    </location>
</feature>
<dbReference type="Pfam" id="PF00622">
    <property type="entry name" value="SPRY"/>
    <property type="match status" value="1"/>
</dbReference>
<dbReference type="PROSITE" id="PS51192">
    <property type="entry name" value="HELICASE_ATP_BIND_1"/>
    <property type="match status" value="1"/>
</dbReference>
<dbReference type="CDD" id="cd18787">
    <property type="entry name" value="SF2_C_DEAD"/>
    <property type="match status" value="1"/>
</dbReference>
<feature type="domain" description="B30.2/SPRY" evidence="12">
    <location>
        <begin position="69"/>
        <end position="245"/>
    </location>
</feature>
<dbReference type="PROSITE" id="PS50188">
    <property type="entry name" value="B302_SPRY"/>
    <property type="match status" value="1"/>
</dbReference>
<dbReference type="GO" id="GO:0004527">
    <property type="term" value="F:exonuclease activity"/>
    <property type="evidence" value="ECO:0007669"/>
    <property type="project" value="UniProtKB-KW"/>
</dbReference>
<name>A0AAW1QKI0_9CHLO</name>
<feature type="short sequence motif" description="Q motif" evidence="9">
    <location>
        <begin position="2"/>
        <end position="30"/>
    </location>
</feature>
<dbReference type="FunFam" id="2.60.120.920:FF:000076">
    <property type="entry name" value="ATP-dependent RNA helicase DDX1"/>
    <property type="match status" value="1"/>
</dbReference>
<dbReference type="InterPro" id="IPR001650">
    <property type="entry name" value="Helicase_C-like"/>
</dbReference>
<dbReference type="SMART" id="SM00490">
    <property type="entry name" value="HELICc"/>
    <property type="match status" value="1"/>
</dbReference>
<reference evidence="16 17" key="1">
    <citation type="journal article" date="2024" name="Nat. Commun.">
        <title>Phylogenomics reveals the evolutionary origins of lichenization in chlorophyte algae.</title>
        <authorList>
            <person name="Puginier C."/>
            <person name="Libourel C."/>
            <person name="Otte J."/>
            <person name="Skaloud P."/>
            <person name="Haon M."/>
            <person name="Grisel S."/>
            <person name="Petersen M."/>
            <person name="Berrin J.G."/>
            <person name="Delaux P.M."/>
            <person name="Dal Grande F."/>
            <person name="Keller J."/>
        </authorList>
    </citation>
    <scope>NUCLEOTIDE SEQUENCE [LARGE SCALE GENOMIC DNA]</scope>
    <source>
        <strain evidence="16 17">SAG 2145</strain>
    </source>
</reference>
<accession>A0AAW1QKI0</accession>
<keyword evidence="7 10" id="KW-0067">ATP-binding</keyword>
<dbReference type="EMBL" id="JALJOS010000035">
    <property type="protein sequence ID" value="KAK9821852.1"/>
    <property type="molecule type" value="Genomic_DNA"/>
</dbReference>
<dbReference type="Gene3D" id="2.60.120.920">
    <property type="match status" value="1"/>
</dbReference>
<keyword evidence="5 10" id="KW-0347">Helicase</keyword>
<dbReference type="InterPro" id="IPR050079">
    <property type="entry name" value="DEAD_box_RNA_helicase"/>
</dbReference>
<dbReference type="AlphaFoldDB" id="A0AAW1QKI0"/>
<dbReference type="Pfam" id="PF00270">
    <property type="entry name" value="DEAD"/>
    <property type="match status" value="2"/>
</dbReference>
<dbReference type="InterPro" id="IPR003877">
    <property type="entry name" value="SPRY_dom"/>
</dbReference>
<protein>
    <recommendedName>
        <fullName evidence="8">DEAD box protein 1</fullName>
    </recommendedName>
</protein>
<evidence type="ECO:0000259" key="14">
    <source>
        <dbReference type="PROSITE" id="PS51194"/>
    </source>
</evidence>
<keyword evidence="3 10" id="KW-0547">Nucleotide-binding</keyword>
<keyword evidence="17" id="KW-1185">Reference proteome</keyword>
<dbReference type="SMART" id="SM00487">
    <property type="entry name" value="DEXDc"/>
    <property type="match status" value="1"/>
</dbReference>
<dbReference type="Gene3D" id="3.40.50.300">
    <property type="entry name" value="P-loop containing nucleotide triphosphate hydrolases"/>
    <property type="match status" value="3"/>
</dbReference>
<keyword evidence="4 10" id="KW-0378">Hydrolase</keyword>
<dbReference type="PROSITE" id="PS51195">
    <property type="entry name" value="Q_MOTIF"/>
    <property type="match status" value="1"/>
</dbReference>
<keyword evidence="6" id="KW-0269">Exonuclease</keyword>
<dbReference type="SUPFAM" id="SSF49899">
    <property type="entry name" value="Concanavalin A-like lectins/glucanases"/>
    <property type="match status" value="1"/>
</dbReference>
<dbReference type="Pfam" id="PF00271">
    <property type="entry name" value="Helicase_C"/>
    <property type="match status" value="1"/>
</dbReference>
<dbReference type="GO" id="GO:0003676">
    <property type="term" value="F:nucleic acid binding"/>
    <property type="evidence" value="ECO:0007669"/>
    <property type="project" value="InterPro"/>
</dbReference>
<dbReference type="InterPro" id="IPR043136">
    <property type="entry name" value="B30.2/SPRY_sf"/>
</dbReference>
<dbReference type="InterPro" id="IPR014001">
    <property type="entry name" value="Helicase_ATP-bd"/>
</dbReference>
<evidence type="ECO:0000256" key="8">
    <source>
        <dbReference type="ARBA" id="ARBA00032348"/>
    </source>
</evidence>
<evidence type="ECO:0000256" key="6">
    <source>
        <dbReference type="ARBA" id="ARBA00022839"/>
    </source>
</evidence>
<evidence type="ECO:0000259" key="12">
    <source>
        <dbReference type="PROSITE" id="PS50188"/>
    </source>
</evidence>
<evidence type="ECO:0000256" key="4">
    <source>
        <dbReference type="ARBA" id="ARBA00022801"/>
    </source>
</evidence>